<dbReference type="InterPro" id="IPR036291">
    <property type="entry name" value="NAD(P)-bd_dom_sf"/>
</dbReference>
<feature type="domain" description="Enoyl reductase (ER)" evidence="3">
    <location>
        <begin position="13"/>
        <end position="328"/>
    </location>
</feature>
<dbReference type="Gene3D" id="3.90.180.10">
    <property type="entry name" value="Medium-chain alcohol dehydrogenases, catalytic domain"/>
    <property type="match status" value="1"/>
</dbReference>
<comment type="caution">
    <text evidence="4">The sequence shown here is derived from an EMBL/GenBank/DDBJ whole genome shotgun (WGS) entry which is preliminary data.</text>
</comment>
<dbReference type="InterPro" id="IPR011032">
    <property type="entry name" value="GroES-like_sf"/>
</dbReference>
<evidence type="ECO:0000313" key="5">
    <source>
        <dbReference type="Proteomes" id="UP001519343"/>
    </source>
</evidence>
<dbReference type="Proteomes" id="UP001519343">
    <property type="component" value="Unassembled WGS sequence"/>
</dbReference>
<keyword evidence="5" id="KW-1185">Reference proteome</keyword>
<gene>
    <name evidence="4" type="ORF">J2Z37_001900</name>
</gene>
<dbReference type="SMART" id="SM00829">
    <property type="entry name" value="PKS_ER"/>
    <property type="match status" value="1"/>
</dbReference>
<dbReference type="PANTHER" id="PTHR48106">
    <property type="entry name" value="QUINONE OXIDOREDUCTASE PIG3-RELATED"/>
    <property type="match status" value="1"/>
</dbReference>
<dbReference type="SUPFAM" id="SSF51735">
    <property type="entry name" value="NAD(P)-binding Rossmann-fold domains"/>
    <property type="match status" value="1"/>
</dbReference>
<evidence type="ECO:0000313" key="4">
    <source>
        <dbReference type="EMBL" id="MBP1931899.1"/>
    </source>
</evidence>
<evidence type="ECO:0000256" key="2">
    <source>
        <dbReference type="ARBA" id="ARBA00023002"/>
    </source>
</evidence>
<protein>
    <submittedName>
        <fullName evidence="4">NADPH:quinone reductase-like Zn-dependent oxidoreductase</fullName>
    </submittedName>
</protein>
<dbReference type="EMBL" id="JAGGKT010000004">
    <property type="protein sequence ID" value="MBP1931899.1"/>
    <property type="molecule type" value="Genomic_DNA"/>
</dbReference>
<dbReference type="CDD" id="cd05282">
    <property type="entry name" value="ETR_like"/>
    <property type="match status" value="1"/>
</dbReference>
<accession>A0ABS4GNR6</accession>
<dbReference type="Gene3D" id="3.40.50.720">
    <property type="entry name" value="NAD(P)-binding Rossmann-like Domain"/>
    <property type="match status" value="1"/>
</dbReference>
<dbReference type="PANTHER" id="PTHR48106:SF2">
    <property type="entry name" value="ZN2+-BINDING DEHYDROGENASE"/>
    <property type="match status" value="1"/>
</dbReference>
<dbReference type="Pfam" id="PF08240">
    <property type="entry name" value="ADH_N"/>
    <property type="match status" value="1"/>
</dbReference>
<evidence type="ECO:0000259" key="3">
    <source>
        <dbReference type="SMART" id="SM00829"/>
    </source>
</evidence>
<sequence length="333" mass="36774">MWIQKSIKLYQFGSPKDVLNVEFKTIEPPKDNEILVRVLARPINPSDIIPIKGSYSHRISLPHIPGYEGVGIVEDVGPFVSQNLIGKRVLPLRGEGTWQELVKTTAELAVSIPDTIDDFTASQMYINPITAWVTCTEILKIRANDVLLVNACGSSIGHIYAQLSKILGFKLIAVTRNNKYTEDLLKVGASYVIDTSKTPLNETVMELTNGMGADAAIDLVGGSAGNDLAFCVHPGGNFLTIGLLSGVQVNWTDIVNRAKVNANLFHLRNWNQNVTANKWQETFHRLIRLIEDKELSLMKVDSTYDLSDVKKAVDVVESSKENKGKVLLTSYPV</sequence>
<dbReference type="SUPFAM" id="SSF50129">
    <property type="entry name" value="GroES-like"/>
    <property type="match status" value="1"/>
</dbReference>
<name>A0ABS4GNR6_9BACL</name>
<reference evidence="4 5" key="1">
    <citation type="submission" date="2021-03" db="EMBL/GenBank/DDBJ databases">
        <title>Genomic Encyclopedia of Type Strains, Phase IV (KMG-IV): sequencing the most valuable type-strain genomes for metagenomic binning, comparative biology and taxonomic classification.</title>
        <authorList>
            <person name="Goeker M."/>
        </authorList>
    </citation>
    <scope>NUCLEOTIDE SEQUENCE [LARGE SCALE GENOMIC DNA]</scope>
    <source>
        <strain evidence="4 5">DSM 24738</strain>
    </source>
</reference>
<dbReference type="InterPro" id="IPR020843">
    <property type="entry name" value="ER"/>
</dbReference>
<dbReference type="InterPro" id="IPR013149">
    <property type="entry name" value="ADH-like_C"/>
</dbReference>
<dbReference type="InterPro" id="IPR013154">
    <property type="entry name" value="ADH-like_N"/>
</dbReference>
<keyword evidence="1" id="KW-0521">NADP</keyword>
<organism evidence="4 5">
    <name type="scientific">Ammoniphilus resinae</name>
    <dbReference type="NCBI Taxonomy" id="861532"/>
    <lineage>
        <taxon>Bacteria</taxon>
        <taxon>Bacillati</taxon>
        <taxon>Bacillota</taxon>
        <taxon>Bacilli</taxon>
        <taxon>Bacillales</taxon>
        <taxon>Paenibacillaceae</taxon>
        <taxon>Aneurinibacillus group</taxon>
        <taxon>Ammoniphilus</taxon>
    </lineage>
</organism>
<evidence type="ECO:0000256" key="1">
    <source>
        <dbReference type="ARBA" id="ARBA00022857"/>
    </source>
</evidence>
<proteinExistence type="predicted"/>
<dbReference type="RefSeq" id="WP_209809975.1">
    <property type="nucleotide sequence ID" value="NZ_JAGGKT010000004.1"/>
</dbReference>
<dbReference type="Pfam" id="PF00107">
    <property type="entry name" value="ADH_zinc_N"/>
    <property type="match status" value="1"/>
</dbReference>
<keyword evidence="2" id="KW-0560">Oxidoreductase</keyword>